<sequence length="224" mass="24369">MTVATAPSLKIDRSAKTLRELSLEKMRAAILDGHFKPGERLVERSLCEQLDVSRSIVREVLRHLEAEGLVEAIPHQGPVVATLSAEQAAQVYEIRALLEGRAARLFAERADAAALKNLVAVNAAIQDAFQAGDHPAVVLHTTAFYEALFAGAGLGMAWDIVRSLNARINRLRLMTIGSPGRQKEAAAEMERILKALRKRDAQAAQDAAEMHVRRVAEIAGALLK</sequence>
<evidence type="ECO:0000313" key="5">
    <source>
        <dbReference type="EMBL" id="NML47557.1"/>
    </source>
</evidence>
<evidence type="ECO:0000256" key="2">
    <source>
        <dbReference type="ARBA" id="ARBA00023125"/>
    </source>
</evidence>
<dbReference type="SMART" id="SM00345">
    <property type="entry name" value="HTH_GNTR"/>
    <property type="match status" value="1"/>
</dbReference>
<dbReference type="InterPro" id="IPR011711">
    <property type="entry name" value="GntR_C"/>
</dbReference>
<keyword evidence="3" id="KW-0804">Transcription</keyword>
<keyword evidence="1" id="KW-0805">Transcription regulation</keyword>
<dbReference type="Gene3D" id="1.20.120.530">
    <property type="entry name" value="GntR ligand-binding domain-like"/>
    <property type="match status" value="1"/>
</dbReference>
<dbReference type="RefSeq" id="WP_169421825.1">
    <property type="nucleotide sequence ID" value="NZ_JABBFX010000003.1"/>
</dbReference>
<dbReference type="PROSITE" id="PS50949">
    <property type="entry name" value="HTH_GNTR"/>
    <property type="match status" value="1"/>
</dbReference>
<proteinExistence type="predicted"/>
<dbReference type="InterPro" id="IPR036388">
    <property type="entry name" value="WH-like_DNA-bd_sf"/>
</dbReference>
<protein>
    <submittedName>
        <fullName evidence="5">GntR family transcriptional regulator</fullName>
    </submittedName>
</protein>
<dbReference type="PANTHER" id="PTHR43537">
    <property type="entry name" value="TRANSCRIPTIONAL REGULATOR, GNTR FAMILY"/>
    <property type="match status" value="1"/>
</dbReference>
<dbReference type="SUPFAM" id="SSF48008">
    <property type="entry name" value="GntR ligand-binding domain-like"/>
    <property type="match status" value="1"/>
</dbReference>
<comment type="caution">
    <text evidence="5">The sequence shown here is derived from an EMBL/GenBank/DDBJ whole genome shotgun (WGS) entry which is preliminary data.</text>
</comment>
<name>A0A848HAR9_9BURK</name>
<dbReference type="EMBL" id="JABBFX010000003">
    <property type="protein sequence ID" value="NML47557.1"/>
    <property type="molecule type" value="Genomic_DNA"/>
</dbReference>
<keyword evidence="6" id="KW-1185">Reference proteome</keyword>
<evidence type="ECO:0000256" key="1">
    <source>
        <dbReference type="ARBA" id="ARBA00023015"/>
    </source>
</evidence>
<keyword evidence="2" id="KW-0238">DNA-binding</keyword>
<gene>
    <name evidence="5" type="ORF">HHL11_27660</name>
</gene>
<dbReference type="Gene3D" id="1.10.10.10">
    <property type="entry name" value="Winged helix-like DNA-binding domain superfamily/Winged helix DNA-binding domain"/>
    <property type="match status" value="1"/>
</dbReference>
<reference evidence="5 6" key="1">
    <citation type="submission" date="2020-04" db="EMBL/GenBank/DDBJ databases">
        <title>Ramlibacter sp. G-1-2-2 isolated from soil.</title>
        <authorList>
            <person name="Dahal R.H."/>
        </authorList>
    </citation>
    <scope>NUCLEOTIDE SEQUENCE [LARGE SCALE GENOMIC DNA]</scope>
    <source>
        <strain evidence="5 6">G-1-2-2</strain>
    </source>
</reference>
<dbReference type="Pfam" id="PF00392">
    <property type="entry name" value="GntR"/>
    <property type="match status" value="1"/>
</dbReference>
<evidence type="ECO:0000313" key="6">
    <source>
        <dbReference type="Proteomes" id="UP000541185"/>
    </source>
</evidence>
<organism evidence="5 6">
    <name type="scientific">Ramlibacter agri</name>
    <dbReference type="NCBI Taxonomy" id="2728837"/>
    <lineage>
        <taxon>Bacteria</taxon>
        <taxon>Pseudomonadati</taxon>
        <taxon>Pseudomonadota</taxon>
        <taxon>Betaproteobacteria</taxon>
        <taxon>Burkholderiales</taxon>
        <taxon>Comamonadaceae</taxon>
        <taxon>Ramlibacter</taxon>
    </lineage>
</organism>
<dbReference type="PANTHER" id="PTHR43537:SF24">
    <property type="entry name" value="GLUCONATE OPERON TRANSCRIPTIONAL REPRESSOR"/>
    <property type="match status" value="1"/>
</dbReference>
<accession>A0A848HAR9</accession>
<dbReference type="SMART" id="SM00895">
    <property type="entry name" value="FCD"/>
    <property type="match status" value="1"/>
</dbReference>
<evidence type="ECO:0000256" key="3">
    <source>
        <dbReference type="ARBA" id="ARBA00023163"/>
    </source>
</evidence>
<dbReference type="Proteomes" id="UP000541185">
    <property type="component" value="Unassembled WGS sequence"/>
</dbReference>
<dbReference type="GO" id="GO:0003677">
    <property type="term" value="F:DNA binding"/>
    <property type="evidence" value="ECO:0007669"/>
    <property type="project" value="UniProtKB-KW"/>
</dbReference>
<dbReference type="Pfam" id="PF07729">
    <property type="entry name" value="FCD"/>
    <property type="match status" value="1"/>
</dbReference>
<dbReference type="SUPFAM" id="SSF46785">
    <property type="entry name" value="Winged helix' DNA-binding domain"/>
    <property type="match status" value="1"/>
</dbReference>
<dbReference type="InterPro" id="IPR008920">
    <property type="entry name" value="TF_FadR/GntR_C"/>
</dbReference>
<dbReference type="AlphaFoldDB" id="A0A848HAR9"/>
<dbReference type="InterPro" id="IPR036390">
    <property type="entry name" value="WH_DNA-bd_sf"/>
</dbReference>
<dbReference type="InterPro" id="IPR000524">
    <property type="entry name" value="Tscrpt_reg_HTH_GntR"/>
</dbReference>
<dbReference type="PRINTS" id="PR00035">
    <property type="entry name" value="HTHGNTR"/>
</dbReference>
<feature type="domain" description="HTH gntR-type" evidence="4">
    <location>
        <begin position="16"/>
        <end position="83"/>
    </location>
</feature>
<dbReference type="CDD" id="cd07377">
    <property type="entry name" value="WHTH_GntR"/>
    <property type="match status" value="1"/>
</dbReference>
<dbReference type="GO" id="GO:0003700">
    <property type="term" value="F:DNA-binding transcription factor activity"/>
    <property type="evidence" value="ECO:0007669"/>
    <property type="project" value="InterPro"/>
</dbReference>
<evidence type="ECO:0000259" key="4">
    <source>
        <dbReference type="PROSITE" id="PS50949"/>
    </source>
</evidence>